<dbReference type="InterPro" id="IPR004830">
    <property type="entry name" value="LRR_variant"/>
</dbReference>
<accession>A0A934S0B6</accession>
<dbReference type="EMBL" id="JAENIL010000051">
    <property type="protein sequence ID" value="MBK1879583.1"/>
    <property type="molecule type" value="Genomic_DNA"/>
</dbReference>
<dbReference type="Gene3D" id="1.25.10.10">
    <property type="entry name" value="Leucine-rich Repeat Variant"/>
    <property type="match status" value="2"/>
</dbReference>
<evidence type="ECO:0000313" key="2">
    <source>
        <dbReference type="Proteomes" id="UP000617628"/>
    </source>
</evidence>
<gene>
    <name evidence="1" type="ORF">JIN87_22045</name>
</gene>
<sequence>MDILSINDLLDALEEHGGEKVIKLTRKRPISSFALRSLYSDYADNPHYLLFLAQYPLLPSELAQSISSNLKPKQVEVATALASNPRSPQQTLAQLSHNKNVNVRIAVAQNPNASPKECQTLAEDEAPFVRAAIAANPGLPTFLQFILAGDDAPAVKIALAERENLDHDVAHHLSKDKSSLVKTALLQNKTLDPEIFQMWADGDDETLQNLLLREGDRFPASVRNSLRYSTHSSVRFGALDTTPLSLPEMLWLAESDMIEDRAYLAQKPDLPAAVQRILAQDTSPKVRRYLASSGNLQQDIAERIATSHDLEACITLAKNPNASPELLNELCLHPDPQVATLVAYRDDLTDAHWDLLVNKREDDTVAEHIAFQAVDYVNIEAAVAERFATSLNPSLRAFAAAAFELPATNLATLAQDHCDKVREAVASNPNLPEAQLRSLTYDSNKDIANIAEKTISLRIQNVNTPEEPTPRHAFSSQVETGSRRKILKNILSFFKE</sequence>
<dbReference type="SUPFAM" id="SSF48371">
    <property type="entry name" value="ARM repeat"/>
    <property type="match status" value="2"/>
</dbReference>
<evidence type="ECO:0008006" key="3">
    <source>
        <dbReference type="Google" id="ProtNLM"/>
    </source>
</evidence>
<dbReference type="InterPro" id="IPR016024">
    <property type="entry name" value="ARM-type_fold"/>
</dbReference>
<keyword evidence="2" id="KW-1185">Reference proteome</keyword>
<name>A0A934S0B6_9BACT</name>
<dbReference type="InterPro" id="IPR011989">
    <property type="entry name" value="ARM-like"/>
</dbReference>
<reference evidence="1" key="1">
    <citation type="submission" date="2021-01" db="EMBL/GenBank/DDBJ databases">
        <title>Modified the classification status of verrucomicrobia.</title>
        <authorList>
            <person name="Feng X."/>
        </authorList>
    </citation>
    <scope>NUCLEOTIDE SEQUENCE</scope>
    <source>
        <strain evidence="1">KCTC 13126</strain>
    </source>
</reference>
<protein>
    <recommendedName>
        <fullName evidence="3">Leucine rich repeat variant</fullName>
    </recommendedName>
</protein>
<dbReference type="Proteomes" id="UP000617628">
    <property type="component" value="Unassembled WGS sequence"/>
</dbReference>
<comment type="caution">
    <text evidence="1">The sequence shown here is derived from an EMBL/GenBank/DDBJ whole genome shotgun (WGS) entry which is preliminary data.</text>
</comment>
<proteinExistence type="predicted"/>
<dbReference type="Pfam" id="PF01816">
    <property type="entry name" value="LRV"/>
    <property type="match status" value="1"/>
</dbReference>
<dbReference type="RefSeq" id="WP_200357795.1">
    <property type="nucleotide sequence ID" value="NZ_JAENIL010000051.1"/>
</dbReference>
<evidence type="ECO:0000313" key="1">
    <source>
        <dbReference type="EMBL" id="MBK1879583.1"/>
    </source>
</evidence>
<organism evidence="1 2">
    <name type="scientific">Pelagicoccus mobilis</name>
    <dbReference type="NCBI Taxonomy" id="415221"/>
    <lineage>
        <taxon>Bacteria</taxon>
        <taxon>Pseudomonadati</taxon>
        <taxon>Verrucomicrobiota</taxon>
        <taxon>Opitutia</taxon>
        <taxon>Puniceicoccales</taxon>
        <taxon>Pelagicoccaceae</taxon>
        <taxon>Pelagicoccus</taxon>
    </lineage>
</organism>
<dbReference type="AlphaFoldDB" id="A0A934S0B6"/>